<proteinExistence type="predicted"/>
<dbReference type="InterPro" id="IPR001173">
    <property type="entry name" value="Glyco_trans_2-like"/>
</dbReference>
<sequence>MQKPLFSILITTKNRIEELQFTLQKINNLLQREDVECIVFDDGSTDKTSEFVLKNYPKIKLYRNEKSKGLIFCRNKMLGITQAKFAISLDDDAHFVSENPLEEIEKAFTTNPNCGVLAFRIFWSKQPLLATHTNQQQKRVQGFVGCGHAWRLESWKKTPNYPEWFVFYGEEEFAAYELFKKDIEIQYTPQILIQHRVEVATRKHQPDYTARLRRSLRAGWFLYFMFFPWQSIPKKILYSMYMQIKIKVIKGDYKAALALGLAIFDVFIYFPKLMRNSNRFSSVEMNKFLSLPETPIYWKPQNE</sequence>
<dbReference type="AlphaFoldDB" id="A0A2S4N9F8"/>
<dbReference type="OrthoDB" id="1143197at2"/>
<dbReference type="Proteomes" id="UP000237056">
    <property type="component" value="Unassembled WGS sequence"/>
</dbReference>
<gene>
    <name evidence="2" type="ORF">Q361_10458</name>
</gene>
<dbReference type="PANTHER" id="PTHR43685">
    <property type="entry name" value="GLYCOSYLTRANSFERASE"/>
    <property type="match status" value="1"/>
</dbReference>
<name>A0A2S4N9F8_9FLAO</name>
<dbReference type="Gene3D" id="3.90.550.10">
    <property type="entry name" value="Spore Coat Polysaccharide Biosynthesis Protein SpsA, Chain A"/>
    <property type="match status" value="1"/>
</dbReference>
<dbReference type="SUPFAM" id="SSF53448">
    <property type="entry name" value="Nucleotide-diphospho-sugar transferases"/>
    <property type="match status" value="1"/>
</dbReference>
<accession>A0A2S4N9F8</accession>
<evidence type="ECO:0000259" key="1">
    <source>
        <dbReference type="Pfam" id="PF00535"/>
    </source>
</evidence>
<dbReference type="RefSeq" id="WP_103725401.1">
    <property type="nucleotide sequence ID" value="NZ_PQNY01000004.1"/>
</dbReference>
<comment type="caution">
    <text evidence="2">The sequence shown here is derived from an EMBL/GenBank/DDBJ whole genome shotgun (WGS) entry which is preliminary data.</text>
</comment>
<keyword evidence="2" id="KW-0808">Transferase</keyword>
<dbReference type="PANTHER" id="PTHR43685:SF2">
    <property type="entry name" value="GLYCOSYLTRANSFERASE 2-LIKE DOMAIN-CONTAINING PROTEIN"/>
    <property type="match status" value="1"/>
</dbReference>
<dbReference type="InterPro" id="IPR050834">
    <property type="entry name" value="Glycosyltransf_2"/>
</dbReference>
<dbReference type="InterPro" id="IPR029044">
    <property type="entry name" value="Nucleotide-diphossugar_trans"/>
</dbReference>
<feature type="domain" description="Glycosyltransferase 2-like" evidence="1">
    <location>
        <begin position="7"/>
        <end position="134"/>
    </location>
</feature>
<keyword evidence="3" id="KW-1185">Reference proteome</keyword>
<organism evidence="2 3">
    <name type="scientific">Flavobacterium croceum DSM 17960</name>
    <dbReference type="NCBI Taxonomy" id="1121886"/>
    <lineage>
        <taxon>Bacteria</taxon>
        <taxon>Pseudomonadati</taxon>
        <taxon>Bacteroidota</taxon>
        <taxon>Flavobacteriia</taxon>
        <taxon>Flavobacteriales</taxon>
        <taxon>Flavobacteriaceae</taxon>
        <taxon>Flavobacterium</taxon>
    </lineage>
</organism>
<evidence type="ECO:0000313" key="2">
    <source>
        <dbReference type="EMBL" id="POS02339.1"/>
    </source>
</evidence>
<protein>
    <submittedName>
        <fullName evidence="2">GT2 family glycosyltransferase</fullName>
    </submittedName>
</protein>
<dbReference type="CDD" id="cd00761">
    <property type="entry name" value="Glyco_tranf_GTA_type"/>
    <property type="match status" value="1"/>
</dbReference>
<dbReference type="GO" id="GO:0016740">
    <property type="term" value="F:transferase activity"/>
    <property type="evidence" value="ECO:0007669"/>
    <property type="project" value="UniProtKB-KW"/>
</dbReference>
<evidence type="ECO:0000313" key="3">
    <source>
        <dbReference type="Proteomes" id="UP000237056"/>
    </source>
</evidence>
<reference evidence="2 3" key="1">
    <citation type="submission" date="2018-01" db="EMBL/GenBank/DDBJ databases">
        <title>Genomic Encyclopedia of Type Strains, Phase I: the one thousand microbial genomes (KMG-I) project.</title>
        <authorList>
            <person name="Goeker M."/>
        </authorList>
    </citation>
    <scope>NUCLEOTIDE SEQUENCE [LARGE SCALE GENOMIC DNA]</scope>
    <source>
        <strain evidence="2 3">DSM 17960</strain>
    </source>
</reference>
<dbReference type="EMBL" id="PQNY01000004">
    <property type="protein sequence ID" value="POS02339.1"/>
    <property type="molecule type" value="Genomic_DNA"/>
</dbReference>
<dbReference type="Pfam" id="PF00535">
    <property type="entry name" value="Glycos_transf_2"/>
    <property type="match status" value="1"/>
</dbReference>